<keyword evidence="1" id="KW-0418">Kinase</keyword>
<dbReference type="RefSeq" id="WP_048478032.1">
    <property type="nucleotide sequence ID" value="NZ_LFML01000078.1"/>
</dbReference>
<dbReference type="InterPro" id="IPR003594">
    <property type="entry name" value="HATPase_dom"/>
</dbReference>
<protein>
    <recommendedName>
        <fullName evidence="2">Histidine kinase/HSP90-like ATPase domain-containing protein</fullName>
    </recommendedName>
</protein>
<comment type="caution">
    <text evidence="3">The sequence shown here is derived from an EMBL/GenBank/DDBJ whole genome shotgun (WGS) entry which is preliminary data.</text>
</comment>
<dbReference type="PATRIC" id="fig|66430.4.peg.6829"/>
<dbReference type="InterPro" id="IPR050267">
    <property type="entry name" value="Anti-sigma-factor_SerPK"/>
</dbReference>
<accession>A0A0J6XPB7</accession>
<keyword evidence="1" id="KW-0808">Transferase</keyword>
<dbReference type="Pfam" id="PF13581">
    <property type="entry name" value="HATPase_c_2"/>
    <property type="match status" value="1"/>
</dbReference>
<keyword evidence="4" id="KW-1185">Reference proteome</keyword>
<evidence type="ECO:0000256" key="1">
    <source>
        <dbReference type="ARBA" id="ARBA00022527"/>
    </source>
</evidence>
<dbReference type="STRING" id="66430.ACS04_20025"/>
<feature type="domain" description="Histidine kinase/HSP90-like ATPase" evidence="2">
    <location>
        <begin position="23"/>
        <end position="127"/>
    </location>
</feature>
<keyword evidence="1" id="KW-0723">Serine/threonine-protein kinase</keyword>
<dbReference type="CDD" id="cd16936">
    <property type="entry name" value="HATPase_RsbW-like"/>
    <property type="match status" value="1"/>
</dbReference>
<dbReference type="AlphaFoldDB" id="A0A0J6XPB7"/>
<sequence length="138" mass="14826">MEERALSSRLLPDPEGSGISCVRARETARAVLARLHLPQTGVDDVVTVVSELISNAERHAGGATAFTITARPGFVTVEVSDRTARLPELQTWPPRHPGGFGWRLVHDVADTVTVRADDGGGKTVSATFTDKQLRAEGR</sequence>
<dbReference type="GO" id="GO:0004674">
    <property type="term" value="F:protein serine/threonine kinase activity"/>
    <property type="evidence" value="ECO:0007669"/>
    <property type="project" value="UniProtKB-KW"/>
</dbReference>
<dbReference type="PANTHER" id="PTHR35526">
    <property type="entry name" value="ANTI-SIGMA-F FACTOR RSBW-RELATED"/>
    <property type="match status" value="1"/>
</dbReference>
<dbReference type="Gene3D" id="3.30.565.10">
    <property type="entry name" value="Histidine kinase-like ATPase, C-terminal domain"/>
    <property type="match status" value="1"/>
</dbReference>
<proteinExistence type="predicted"/>
<reference evidence="3 4" key="1">
    <citation type="submission" date="2015-06" db="EMBL/GenBank/DDBJ databases">
        <title>Recapitulation of the evolution of biosynthetic gene clusters reveals hidden chemical diversity on bacterial genomes.</title>
        <authorList>
            <person name="Cruz-Morales P."/>
            <person name="Martinez-Guerrero C."/>
            <person name="Morales-Escalante M.A."/>
            <person name="Yanez-Guerra L.A."/>
            <person name="Kopp J.F."/>
            <person name="Feldmann J."/>
            <person name="Ramos-Aboites H.E."/>
            <person name="Barona-Gomez F."/>
        </authorList>
    </citation>
    <scope>NUCLEOTIDE SEQUENCE [LARGE SCALE GENOMIC DNA]</scope>
    <source>
        <strain evidence="3 4">ATCC 31245</strain>
    </source>
</reference>
<name>A0A0J6XPB7_9ACTN</name>
<evidence type="ECO:0000313" key="3">
    <source>
        <dbReference type="EMBL" id="KMO96107.1"/>
    </source>
</evidence>
<gene>
    <name evidence="3" type="ORF">ACS04_20025</name>
</gene>
<dbReference type="SUPFAM" id="SSF55874">
    <property type="entry name" value="ATPase domain of HSP90 chaperone/DNA topoisomerase II/histidine kinase"/>
    <property type="match status" value="1"/>
</dbReference>
<organism evidence="3 4">
    <name type="scientific">Streptomyces roseus</name>
    <dbReference type="NCBI Taxonomy" id="66430"/>
    <lineage>
        <taxon>Bacteria</taxon>
        <taxon>Bacillati</taxon>
        <taxon>Actinomycetota</taxon>
        <taxon>Actinomycetes</taxon>
        <taxon>Kitasatosporales</taxon>
        <taxon>Streptomycetaceae</taxon>
        <taxon>Streptomyces</taxon>
    </lineage>
</organism>
<dbReference type="EMBL" id="LFML01000078">
    <property type="protein sequence ID" value="KMO96107.1"/>
    <property type="molecule type" value="Genomic_DNA"/>
</dbReference>
<dbReference type="Proteomes" id="UP000035932">
    <property type="component" value="Unassembled WGS sequence"/>
</dbReference>
<dbReference type="InterPro" id="IPR036890">
    <property type="entry name" value="HATPase_C_sf"/>
</dbReference>
<dbReference type="OrthoDB" id="5184679at2"/>
<dbReference type="PANTHER" id="PTHR35526:SF3">
    <property type="entry name" value="ANTI-SIGMA-F FACTOR RSBW"/>
    <property type="match status" value="1"/>
</dbReference>
<evidence type="ECO:0000259" key="2">
    <source>
        <dbReference type="Pfam" id="PF13581"/>
    </source>
</evidence>
<evidence type="ECO:0000313" key="4">
    <source>
        <dbReference type="Proteomes" id="UP000035932"/>
    </source>
</evidence>